<evidence type="ECO:0000313" key="4">
    <source>
        <dbReference type="Proteomes" id="UP001165060"/>
    </source>
</evidence>
<organism evidence="3 4">
    <name type="scientific">Tetraparma gracilis</name>
    <dbReference type="NCBI Taxonomy" id="2962635"/>
    <lineage>
        <taxon>Eukaryota</taxon>
        <taxon>Sar</taxon>
        <taxon>Stramenopiles</taxon>
        <taxon>Ochrophyta</taxon>
        <taxon>Bolidophyceae</taxon>
        <taxon>Parmales</taxon>
        <taxon>Triparmaceae</taxon>
        <taxon>Tetraparma</taxon>
    </lineage>
</organism>
<dbReference type="InterPro" id="IPR027417">
    <property type="entry name" value="P-loop_NTPase"/>
</dbReference>
<accession>A0ABQ6MF04</accession>
<proteinExistence type="predicted"/>
<keyword evidence="2" id="KW-0342">GTP-binding</keyword>
<keyword evidence="1" id="KW-0547">Nucleotide-binding</keyword>
<dbReference type="Pfam" id="PF00025">
    <property type="entry name" value="Arf"/>
    <property type="match status" value="1"/>
</dbReference>
<dbReference type="SUPFAM" id="SSF52540">
    <property type="entry name" value="P-loop containing nucleoside triphosphate hydrolases"/>
    <property type="match status" value="1"/>
</dbReference>
<reference evidence="3 4" key="1">
    <citation type="journal article" date="2023" name="Commun. Biol.">
        <title>Genome analysis of Parmales, the sister group of diatoms, reveals the evolutionary specialization of diatoms from phago-mixotrophs to photoautotrophs.</title>
        <authorList>
            <person name="Ban H."/>
            <person name="Sato S."/>
            <person name="Yoshikawa S."/>
            <person name="Yamada K."/>
            <person name="Nakamura Y."/>
            <person name="Ichinomiya M."/>
            <person name="Sato N."/>
            <person name="Blanc-Mathieu R."/>
            <person name="Endo H."/>
            <person name="Kuwata A."/>
            <person name="Ogata H."/>
        </authorList>
    </citation>
    <scope>NUCLEOTIDE SEQUENCE [LARGE SCALE GENOMIC DNA]</scope>
</reference>
<protein>
    <submittedName>
        <fullName evidence="3">Uncharacterized protein</fullName>
    </submittedName>
</protein>
<dbReference type="InterPro" id="IPR006689">
    <property type="entry name" value="Small_GTPase_ARF/SAR"/>
</dbReference>
<evidence type="ECO:0000256" key="2">
    <source>
        <dbReference type="ARBA" id="ARBA00023134"/>
    </source>
</evidence>
<dbReference type="Gene3D" id="3.40.50.300">
    <property type="entry name" value="P-loop containing nucleotide triphosphate hydrolases"/>
    <property type="match status" value="1"/>
</dbReference>
<evidence type="ECO:0000313" key="3">
    <source>
        <dbReference type="EMBL" id="GMI25128.1"/>
    </source>
</evidence>
<dbReference type="Proteomes" id="UP001165060">
    <property type="component" value="Unassembled WGS sequence"/>
</dbReference>
<evidence type="ECO:0000256" key="1">
    <source>
        <dbReference type="ARBA" id="ARBA00022741"/>
    </source>
</evidence>
<keyword evidence="4" id="KW-1185">Reference proteome</keyword>
<name>A0ABQ6MF04_9STRA</name>
<dbReference type="CDD" id="cd00882">
    <property type="entry name" value="Ras_like_GTPase"/>
    <property type="match status" value="1"/>
</dbReference>
<comment type="caution">
    <text evidence="3">The sequence shown here is derived from an EMBL/GenBank/DDBJ whole genome shotgun (WGS) entry which is preliminary data.</text>
</comment>
<dbReference type="EMBL" id="BRYB01005491">
    <property type="protein sequence ID" value="GMI25128.1"/>
    <property type="molecule type" value="Genomic_DNA"/>
</dbReference>
<gene>
    <name evidence="3" type="ORF">TeGR_g9362</name>
</gene>
<sequence>MDTASFSDAWGGACLCYVVDSTERDTGKIQEARARLQALAASQPGKPIIVVLSKRDVEAGMNRAEVAREFALEELAEGRFLQVLEVSVLTNSGLDELSDSLKAAAAEWRER</sequence>